<dbReference type="InterPro" id="IPR004579">
    <property type="entry name" value="ERCC1/RAD10/SWI10"/>
</dbReference>
<accession>A0A0N5AJS5</accession>
<keyword evidence="6" id="KW-0539">Nucleus</keyword>
<evidence type="ECO:0000313" key="8">
    <source>
        <dbReference type="Proteomes" id="UP000046393"/>
    </source>
</evidence>
<evidence type="ECO:0000256" key="5">
    <source>
        <dbReference type="ARBA" id="ARBA00023204"/>
    </source>
</evidence>
<reference evidence="9" key="1">
    <citation type="submission" date="2017-02" db="UniProtKB">
        <authorList>
            <consortium name="WormBaseParasite"/>
        </authorList>
    </citation>
    <scope>IDENTIFICATION</scope>
</reference>
<dbReference type="GO" id="GO:0006302">
    <property type="term" value="P:double-strand break repair"/>
    <property type="evidence" value="ECO:0007669"/>
    <property type="project" value="UniProtKB-ARBA"/>
</dbReference>
<dbReference type="SUPFAM" id="SSF52980">
    <property type="entry name" value="Restriction endonuclease-like"/>
    <property type="match status" value="1"/>
</dbReference>
<dbReference type="InterPro" id="IPR047260">
    <property type="entry name" value="ERCC1-like_central_dom"/>
</dbReference>
<evidence type="ECO:0000256" key="3">
    <source>
        <dbReference type="ARBA" id="ARBA00022763"/>
    </source>
</evidence>
<dbReference type="GO" id="GO:0003697">
    <property type="term" value="F:single-stranded DNA binding"/>
    <property type="evidence" value="ECO:0007669"/>
    <property type="project" value="TreeGrafter"/>
</dbReference>
<dbReference type="GO" id="GO:0000110">
    <property type="term" value="C:nucleotide-excision repair factor 1 complex"/>
    <property type="evidence" value="ECO:0007669"/>
    <property type="project" value="TreeGrafter"/>
</dbReference>
<dbReference type="GO" id="GO:0070522">
    <property type="term" value="C:ERCC4-ERCC1 complex"/>
    <property type="evidence" value="ECO:0007669"/>
    <property type="project" value="TreeGrafter"/>
</dbReference>
<dbReference type="InterPro" id="IPR010994">
    <property type="entry name" value="RuvA_2-like"/>
</dbReference>
<dbReference type="Proteomes" id="UP000046393">
    <property type="component" value="Unplaced"/>
</dbReference>
<dbReference type="NCBIfam" id="TIGR00597">
    <property type="entry name" value="rad10"/>
    <property type="match status" value="1"/>
</dbReference>
<evidence type="ECO:0000256" key="1">
    <source>
        <dbReference type="ARBA" id="ARBA00004123"/>
    </source>
</evidence>
<dbReference type="PANTHER" id="PTHR12749">
    <property type="entry name" value="EXCISION REPAIR CROSS-COMPLEMENTING 1 ERCC1"/>
    <property type="match status" value="1"/>
</dbReference>
<evidence type="ECO:0000313" key="9">
    <source>
        <dbReference type="WBParaSite" id="SMUV_0000472101-mRNA-1"/>
    </source>
</evidence>
<comment type="subcellular location">
    <subcellularLocation>
        <location evidence="1">Nucleus</location>
    </subcellularLocation>
</comment>
<keyword evidence="3" id="KW-0227">DNA damage</keyword>
<feature type="domain" description="ERCC1-like central" evidence="7">
    <location>
        <begin position="24"/>
        <end position="131"/>
    </location>
</feature>
<dbReference type="CDD" id="cd22325">
    <property type="entry name" value="ERCC1_C-like"/>
    <property type="match status" value="1"/>
</dbReference>
<dbReference type="Pfam" id="PF14520">
    <property type="entry name" value="HHH_5"/>
    <property type="match status" value="1"/>
</dbReference>
<dbReference type="GO" id="GO:0006312">
    <property type="term" value="P:mitotic recombination"/>
    <property type="evidence" value="ECO:0007669"/>
    <property type="project" value="TreeGrafter"/>
</dbReference>
<dbReference type="Pfam" id="PF03834">
    <property type="entry name" value="Rad10"/>
    <property type="match status" value="1"/>
</dbReference>
<dbReference type="STRING" id="451379.A0A0N5AJS5"/>
<dbReference type="PANTHER" id="PTHR12749:SF0">
    <property type="entry name" value="DNA EXCISION REPAIR PROTEIN ERCC-1"/>
    <property type="match status" value="1"/>
</dbReference>
<name>A0A0N5AJS5_9BILA</name>
<dbReference type="InterPro" id="IPR011335">
    <property type="entry name" value="Restrct_endonuc-II-like"/>
</dbReference>
<protein>
    <submittedName>
        <fullName evidence="9">HHH_2 domain-containing protein</fullName>
    </submittedName>
</protein>
<dbReference type="GO" id="GO:0070914">
    <property type="term" value="P:UV-damage excision repair"/>
    <property type="evidence" value="ECO:0007669"/>
    <property type="project" value="TreeGrafter"/>
</dbReference>
<evidence type="ECO:0000259" key="7">
    <source>
        <dbReference type="Pfam" id="PF03834"/>
    </source>
</evidence>
<evidence type="ECO:0000256" key="4">
    <source>
        <dbReference type="ARBA" id="ARBA00023125"/>
    </source>
</evidence>
<organism evidence="8 9">
    <name type="scientific">Syphacia muris</name>
    <dbReference type="NCBI Taxonomy" id="451379"/>
    <lineage>
        <taxon>Eukaryota</taxon>
        <taxon>Metazoa</taxon>
        <taxon>Ecdysozoa</taxon>
        <taxon>Nematoda</taxon>
        <taxon>Chromadorea</taxon>
        <taxon>Rhabditida</taxon>
        <taxon>Spirurina</taxon>
        <taxon>Oxyuridomorpha</taxon>
        <taxon>Oxyuroidea</taxon>
        <taxon>Oxyuridae</taxon>
        <taxon>Syphacia</taxon>
    </lineage>
</organism>
<keyword evidence="4" id="KW-0238">DNA-binding</keyword>
<dbReference type="AlphaFoldDB" id="A0A0N5AJS5"/>
<dbReference type="Gene3D" id="3.40.50.10130">
    <property type="match status" value="1"/>
</dbReference>
<sequence>MESSVAAVTSSSGKIEVSRLGVNRKRQEGNPVLKYVRNVPFEWAEIKADFESGKDLGVLYLSLKWHKLHPGYIESRLDSDGSGYRVKVLLVLVNVEPRHLLRELNIYCWRTRWSLVLCYSVEEAAEYLENIHLSRNKDEYQAIYAVEERKKKRLGIVDVEDVQGKEFRCAVELLASIRSVTKADAQRLISTFGSLKVIGNADVETLLLCPGLGSIKAQNVYKYFRTPFRK</sequence>
<dbReference type="Gene3D" id="1.10.150.20">
    <property type="entry name" value="5' to 3' exonuclease, C-terminal subdomain"/>
    <property type="match status" value="1"/>
</dbReference>
<dbReference type="SUPFAM" id="SSF47781">
    <property type="entry name" value="RuvA domain 2-like"/>
    <property type="match status" value="1"/>
</dbReference>
<keyword evidence="5" id="KW-0234">DNA repair</keyword>
<keyword evidence="8" id="KW-1185">Reference proteome</keyword>
<dbReference type="WBParaSite" id="SMUV_0000472101-mRNA-1">
    <property type="protein sequence ID" value="SMUV_0000472101-mRNA-1"/>
    <property type="gene ID" value="SMUV_0000472101"/>
</dbReference>
<proteinExistence type="inferred from homology"/>
<evidence type="ECO:0000256" key="6">
    <source>
        <dbReference type="ARBA" id="ARBA00023242"/>
    </source>
</evidence>
<dbReference type="GO" id="GO:0003684">
    <property type="term" value="F:damaged DNA binding"/>
    <property type="evidence" value="ECO:0007669"/>
    <property type="project" value="InterPro"/>
</dbReference>
<evidence type="ECO:0000256" key="2">
    <source>
        <dbReference type="ARBA" id="ARBA00008283"/>
    </source>
</evidence>
<comment type="similarity">
    <text evidence="2">Belongs to the ERCC1/RAD10/SWI10 family.</text>
</comment>